<organism evidence="1 2">
    <name type="scientific">Arthrobacter crusticola</name>
    <dbReference type="NCBI Taxonomy" id="2547960"/>
    <lineage>
        <taxon>Bacteria</taxon>
        <taxon>Bacillati</taxon>
        <taxon>Actinomycetota</taxon>
        <taxon>Actinomycetes</taxon>
        <taxon>Micrococcales</taxon>
        <taxon>Micrococcaceae</taxon>
        <taxon>Arthrobacter</taxon>
    </lineage>
</organism>
<dbReference type="Proteomes" id="UP000295411">
    <property type="component" value="Unassembled WGS sequence"/>
</dbReference>
<sequence length="255" mass="27425">MFPAYRLVGYSGHPLSPGLGRLGIGNLDERITEMETQGAAFAAGRKVLPVLELITVVVQAEPGPDGTYRTHTPDETIRQYLEAARRHDGILLLNIQPGRSSMTEEVKRLEKWLKEPDVGPALDPEWDITGEQLPGAVYGSTAGQEIEAIAAWLDGLVAREALPQKALVFHQVAVGVVPNEAAITEHPGVEVIKSADGIGSAVDKTEAYALLTAGLPASIRPGFKLFFEEDAAVGPLMTPSEVLALVPQPEYILYE</sequence>
<dbReference type="AlphaFoldDB" id="A0A4R5U0E0"/>
<comment type="caution">
    <text evidence="1">The sequence shown here is derived from an EMBL/GenBank/DDBJ whole genome shotgun (WGS) entry which is preliminary data.</text>
</comment>
<evidence type="ECO:0000313" key="1">
    <source>
        <dbReference type="EMBL" id="TDK27025.1"/>
    </source>
</evidence>
<name>A0A4R5U0E0_9MICC</name>
<proteinExistence type="predicted"/>
<gene>
    <name evidence="1" type="ORF">E2F48_04500</name>
</gene>
<reference evidence="1 2" key="1">
    <citation type="submission" date="2019-03" db="EMBL/GenBank/DDBJ databases">
        <title>Arthrobacter sp. nov., an bacterium isolated from biocrust in Mu Us Desert.</title>
        <authorList>
            <person name="Lixiong L."/>
        </authorList>
    </citation>
    <scope>NUCLEOTIDE SEQUENCE [LARGE SCALE GENOMIC DNA]</scope>
    <source>
        <strain evidence="1 2">SLN-3</strain>
    </source>
</reference>
<dbReference type="EMBL" id="SMTK01000002">
    <property type="protein sequence ID" value="TDK27025.1"/>
    <property type="molecule type" value="Genomic_DNA"/>
</dbReference>
<protein>
    <submittedName>
        <fullName evidence="1">Uncharacterized protein</fullName>
    </submittedName>
</protein>
<accession>A0A4R5U0E0</accession>
<evidence type="ECO:0000313" key="2">
    <source>
        <dbReference type="Proteomes" id="UP000295411"/>
    </source>
</evidence>
<dbReference type="OrthoDB" id="9812120at2"/>
<keyword evidence="2" id="KW-1185">Reference proteome</keyword>